<dbReference type="GO" id="GO:0055085">
    <property type="term" value="P:transmembrane transport"/>
    <property type="evidence" value="ECO:0007669"/>
    <property type="project" value="InterPro"/>
</dbReference>
<feature type="transmembrane region" description="Helical" evidence="8">
    <location>
        <begin position="61"/>
        <end position="83"/>
    </location>
</feature>
<reference evidence="9" key="1">
    <citation type="submission" date="2020-12" db="EMBL/GenBank/DDBJ databases">
        <title>The genome sequence of Inhella sp. 1Y17.</title>
        <authorList>
            <person name="Liu Y."/>
        </authorList>
    </citation>
    <scope>NUCLEOTIDE SEQUENCE</scope>
    <source>
        <strain evidence="9">1Y17</strain>
    </source>
</reference>
<evidence type="ECO:0000313" key="10">
    <source>
        <dbReference type="Proteomes" id="UP000613266"/>
    </source>
</evidence>
<dbReference type="PANTHER" id="PTHR36838">
    <property type="entry name" value="AUXIN EFFLUX CARRIER FAMILY PROTEIN"/>
    <property type="match status" value="1"/>
</dbReference>
<proteinExistence type="inferred from homology"/>
<keyword evidence="4" id="KW-1003">Cell membrane</keyword>
<evidence type="ECO:0000256" key="5">
    <source>
        <dbReference type="ARBA" id="ARBA00022692"/>
    </source>
</evidence>
<gene>
    <name evidence="9" type="ORF">I7X39_07005</name>
</gene>
<keyword evidence="10" id="KW-1185">Reference proteome</keyword>
<dbReference type="GO" id="GO:0005886">
    <property type="term" value="C:plasma membrane"/>
    <property type="evidence" value="ECO:0007669"/>
    <property type="project" value="UniProtKB-SubCell"/>
</dbReference>
<evidence type="ECO:0000256" key="2">
    <source>
        <dbReference type="ARBA" id="ARBA00010145"/>
    </source>
</evidence>
<dbReference type="Pfam" id="PF03547">
    <property type="entry name" value="Mem_trans"/>
    <property type="match status" value="1"/>
</dbReference>
<feature type="transmembrane region" description="Helical" evidence="8">
    <location>
        <begin position="27"/>
        <end position="49"/>
    </location>
</feature>
<feature type="transmembrane region" description="Helical" evidence="8">
    <location>
        <begin position="166"/>
        <end position="185"/>
    </location>
</feature>
<evidence type="ECO:0000256" key="1">
    <source>
        <dbReference type="ARBA" id="ARBA00004651"/>
    </source>
</evidence>
<keyword evidence="3" id="KW-0813">Transport</keyword>
<comment type="subcellular location">
    <subcellularLocation>
        <location evidence="1">Cell membrane</location>
        <topology evidence="1">Multi-pass membrane protein</topology>
    </subcellularLocation>
</comment>
<name>A0A931NDG3_9BURK</name>
<dbReference type="InterPro" id="IPR038770">
    <property type="entry name" value="Na+/solute_symporter_sf"/>
</dbReference>
<organism evidence="9 10">
    <name type="scientific">Inhella proteolytica</name>
    <dbReference type="NCBI Taxonomy" id="2795029"/>
    <lineage>
        <taxon>Bacteria</taxon>
        <taxon>Pseudomonadati</taxon>
        <taxon>Pseudomonadota</taxon>
        <taxon>Betaproteobacteria</taxon>
        <taxon>Burkholderiales</taxon>
        <taxon>Sphaerotilaceae</taxon>
        <taxon>Inhella</taxon>
    </lineage>
</organism>
<evidence type="ECO:0000256" key="6">
    <source>
        <dbReference type="ARBA" id="ARBA00022989"/>
    </source>
</evidence>
<keyword evidence="5 8" id="KW-0812">Transmembrane</keyword>
<feature type="transmembrane region" description="Helical" evidence="8">
    <location>
        <begin position="197"/>
        <end position="217"/>
    </location>
</feature>
<dbReference type="AlphaFoldDB" id="A0A931NDG3"/>
<keyword evidence="6 8" id="KW-1133">Transmembrane helix</keyword>
<dbReference type="InterPro" id="IPR004776">
    <property type="entry name" value="Mem_transp_PIN-like"/>
</dbReference>
<protein>
    <submittedName>
        <fullName evidence="9">AEC family transporter</fullName>
    </submittedName>
</protein>
<dbReference type="Gene3D" id="1.20.1530.20">
    <property type="match status" value="1"/>
</dbReference>
<evidence type="ECO:0000313" key="9">
    <source>
        <dbReference type="EMBL" id="MBH9576647.1"/>
    </source>
</evidence>
<dbReference type="Proteomes" id="UP000613266">
    <property type="component" value="Unassembled WGS sequence"/>
</dbReference>
<feature type="transmembrane region" description="Helical" evidence="8">
    <location>
        <begin position="121"/>
        <end position="145"/>
    </location>
</feature>
<evidence type="ECO:0000256" key="8">
    <source>
        <dbReference type="SAM" id="Phobius"/>
    </source>
</evidence>
<evidence type="ECO:0000256" key="3">
    <source>
        <dbReference type="ARBA" id="ARBA00022448"/>
    </source>
</evidence>
<dbReference type="PANTHER" id="PTHR36838:SF1">
    <property type="entry name" value="SLR1864 PROTEIN"/>
    <property type="match status" value="1"/>
</dbReference>
<evidence type="ECO:0000256" key="7">
    <source>
        <dbReference type="ARBA" id="ARBA00023136"/>
    </source>
</evidence>
<comment type="caution">
    <text evidence="9">The sequence shown here is derived from an EMBL/GenBank/DDBJ whole genome shotgun (WGS) entry which is preliminary data.</text>
</comment>
<evidence type="ECO:0000256" key="4">
    <source>
        <dbReference type="ARBA" id="ARBA00022475"/>
    </source>
</evidence>
<accession>A0A931NDG3</accession>
<dbReference type="RefSeq" id="WP_198110268.1">
    <property type="nucleotide sequence ID" value="NZ_JAEDAK010000004.1"/>
</dbReference>
<sequence length="324" mass="33647">MLSIVGHCLPFFLLVLAGYGAARLRWLGLDALPGLNTFVLFFALPALLFRLGRELVQQADVAALLAVYGLASLALLSLAWRWLRRHGRSRLDSGMATLAAAFPNSGFLGVPLIGSLLGPTAAAPVVATIAVDLLFTSTVCLALAGQGAQAGAADGSRPPWREALRPALRNPLAWAIALGLLAGALQLQAPAPLERSLALLAQAASPTALFALGLALRRTELAAHGQTHGERRQAHREALGLALIKLLAHPLLVGALAWSAQQLGLLGGEAVAVLLLVAALPCAANVALLTERVGADNALVSRAILTSTLLALGSLPLLAWWLRG</sequence>
<feature type="transmembrane region" description="Helical" evidence="8">
    <location>
        <begin position="302"/>
        <end position="322"/>
    </location>
</feature>
<keyword evidence="7 8" id="KW-0472">Membrane</keyword>
<feature type="transmembrane region" description="Helical" evidence="8">
    <location>
        <begin position="238"/>
        <end position="258"/>
    </location>
</feature>
<comment type="similarity">
    <text evidence="2">Belongs to the auxin efflux carrier (TC 2.A.69) family.</text>
</comment>
<dbReference type="EMBL" id="JAEDAK010000004">
    <property type="protein sequence ID" value="MBH9576647.1"/>
    <property type="molecule type" value="Genomic_DNA"/>
</dbReference>
<feature type="transmembrane region" description="Helical" evidence="8">
    <location>
        <begin position="270"/>
        <end position="290"/>
    </location>
</feature>